<evidence type="ECO:0000313" key="2">
    <source>
        <dbReference type="Proteomes" id="UP001190700"/>
    </source>
</evidence>
<name>A0AAE0FRA4_9CHLO</name>
<accession>A0AAE0FRA4</accession>
<reference evidence="1 2" key="1">
    <citation type="journal article" date="2015" name="Genome Biol. Evol.">
        <title>Comparative Genomics of a Bacterivorous Green Alga Reveals Evolutionary Causalities and Consequences of Phago-Mixotrophic Mode of Nutrition.</title>
        <authorList>
            <person name="Burns J.A."/>
            <person name="Paasch A."/>
            <person name="Narechania A."/>
            <person name="Kim E."/>
        </authorList>
    </citation>
    <scope>NUCLEOTIDE SEQUENCE [LARGE SCALE GENOMIC DNA]</scope>
    <source>
        <strain evidence="1 2">PLY_AMNH</strain>
    </source>
</reference>
<gene>
    <name evidence="1" type="ORF">CYMTET_27507</name>
</gene>
<keyword evidence="2" id="KW-1185">Reference proteome</keyword>
<dbReference type="EMBL" id="LGRX02015125">
    <property type="protein sequence ID" value="KAK3263706.1"/>
    <property type="molecule type" value="Genomic_DNA"/>
</dbReference>
<organism evidence="1 2">
    <name type="scientific">Cymbomonas tetramitiformis</name>
    <dbReference type="NCBI Taxonomy" id="36881"/>
    <lineage>
        <taxon>Eukaryota</taxon>
        <taxon>Viridiplantae</taxon>
        <taxon>Chlorophyta</taxon>
        <taxon>Pyramimonadophyceae</taxon>
        <taxon>Pyramimonadales</taxon>
        <taxon>Pyramimonadaceae</taxon>
        <taxon>Cymbomonas</taxon>
    </lineage>
</organism>
<dbReference type="AlphaFoldDB" id="A0AAE0FRA4"/>
<proteinExistence type="predicted"/>
<dbReference type="Proteomes" id="UP001190700">
    <property type="component" value="Unassembled WGS sequence"/>
</dbReference>
<sequence length="267" mass="29637">MQAIVDAYGKDLQECIETDAVKTKCWHPNRLTTKDKAAKGIPDLDPEKYYDPSVPHLEVQGLRSALYGEKREEASGLRSADTGLKEASGLSLASASWDASVGACMLSQSRCLKHGEVQQRGEGEKNVRFVRCVSGITAVLTNALSSGKPHILAHPTTNPENATEDARPPGWMRGVLRNALLLSELTGRALILPHLTCWCERHWWLLEDCRVAAGNHQMPMPYECPMDHLFEPAAWFYFKVLHFSSQHVSPCDAGQRVTLLFTARESL</sequence>
<comment type="caution">
    <text evidence="1">The sequence shown here is derived from an EMBL/GenBank/DDBJ whole genome shotgun (WGS) entry which is preliminary data.</text>
</comment>
<protein>
    <submittedName>
        <fullName evidence="1">Uncharacterized protein</fullName>
    </submittedName>
</protein>
<evidence type="ECO:0000313" key="1">
    <source>
        <dbReference type="EMBL" id="KAK3263706.1"/>
    </source>
</evidence>